<sequence length="134" mass="13820">MTVVAYVPERPALRGRTMADAIRAEGRLPVGQVRRIGLQLLDALEAAHATGVVHGNVQPGAVQLFADDRAVLLLTAEGGAAEPTRTGDLLSLGATLFAAVAGRPGPLRPAIDALLNPPVHGGFDQVRAALHQAA</sequence>
<dbReference type="Proteomes" id="UP001523216">
    <property type="component" value="Unassembled WGS sequence"/>
</dbReference>
<keyword evidence="2" id="KW-1185">Reference proteome</keyword>
<dbReference type="RefSeq" id="WP_251802495.1">
    <property type="nucleotide sequence ID" value="NZ_JAMQOL010000051.1"/>
</dbReference>
<dbReference type="EMBL" id="JAMQOL010000051">
    <property type="protein sequence ID" value="MCM4082765.1"/>
    <property type="molecule type" value="Genomic_DNA"/>
</dbReference>
<proteinExistence type="predicted"/>
<dbReference type="SUPFAM" id="SSF56112">
    <property type="entry name" value="Protein kinase-like (PK-like)"/>
    <property type="match status" value="1"/>
</dbReference>
<evidence type="ECO:0000313" key="1">
    <source>
        <dbReference type="EMBL" id="MCM4082765.1"/>
    </source>
</evidence>
<evidence type="ECO:0008006" key="3">
    <source>
        <dbReference type="Google" id="ProtNLM"/>
    </source>
</evidence>
<name>A0ABT0Y9P5_9ACTN</name>
<evidence type="ECO:0000313" key="2">
    <source>
        <dbReference type="Proteomes" id="UP001523216"/>
    </source>
</evidence>
<gene>
    <name evidence="1" type="ORF">LXN57_34875</name>
</gene>
<comment type="caution">
    <text evidence="1">The sequence shown here is derived from an EMBL/GenBank/DDBJ whole genome shotgun (WGS) entry which is preliminary data.</text>
</comment>
<dbReference type="Gene3D" id="1.10.510.10">
    <property type="entry name" value="Transferase(Phosphotransferase) domain 1"/>
    <property type="match status" value="1"/>
</dbReference>
<dbReference type="InterPro" id="IPR011009">
    <property type="entry name" value="Kinase-like_dom_sf"/>
</dbReference>
<organism evidence="1 2">
    <name type="scientific">Paractinoplanes hotanensis</name>
    <dbReference type="NCBI Taxonomy" id="2906497"/>
    <lineage>
        <taxon>Bacteria</taxon>
        <taxon>Bacillati</taxon>
        <taxon>Actinomycetota</taxon>
        <taxon>Actinomycetes</taxon>
        <taxon>Micromonosporales</taxon>
        <taxon>Micromonosporaceae</taxon>
        <taxon>Paractinoplanes</taxon>
    </lineage>
</organism>
<protein>
    <recommendedName>
        <fullName evidence="3">Protein kinase domain-containing protein</fullName>
    </recommendedName>
</protein>
<accession>A0ABT0Y9P5</accession>
<reference evidence="1 2" key="1">
    <citation type="submission" date="2022-06" db="EMBL/GenBank/DDBJ databases">
        <title>Actinoplanes abujensis sp. nov., isolated from Nigerian arid soil.</title>
        <authorList>
            <person name="Ding P."/>
        </authorList>
    </citation>
    <scope>NUCLEOTIDE SEQUENCE [LARGE SCALE GENOMIC DNA]</scope>
    <source>
        <strain evidence="2">TRM88002</strain>
    </source>
</reference>